<evidence type="ECO:0000313" key="13">
    <source>
        <dbReference type="Proteomes" id="UP001054837"/>
    </source>
</evidence>
<reference evidence="12 13" key="1">
    <citation type="submission" date="2021-06" db="EMBL/GenBank/DDBJ databases">
        <title>Caerostris darwini draft genome.</title>
        <authorList>
            <person name="Kono N."/>
            <person name="Arakawa K."/>
        </authorList>
    </citation>
    <scope>NUCLEOTIDE SEQUENCE [LARGE SCALE GENOMIC DNA]</scope>
</reference>
<dbReference type="GO" id="GO:0060395">
    <property type="term" value="P:SMAD protein signal transduction"/>
    <property type="evidence" value="ECO:0007669"/>
    <property type="project" value="TreeGrafter"/>
</dbReference>
<dbReference type="CDD" id="cd10490">
    <property type="entry name" value="MH1_SMAD_1_5_9"/>
    <property type="match status" value="1"/>
</dbReference>
<evidence type="ECO:0000259" key="11">
    <source>
        <dbReference type="PROSITE" id="PS51076"/>
    </source>
</evidence>
<evidence type="ECO:0000256" key="9">
    <source>
        <dbReference type="SAM" id="MobiDB-lite"/>
    </source>
</evidence>
<dbReference type="PANTHER" id="PTHR13703">
    <property type="entry name" value="SMAD"/>
    <property type="match status" value="1"/>
</dbReference>
<dbReference type="InterPro" id="IPR017855">
    <property type="entry name" value="SMAD-like_dom_sf"/>
</dbReference>
<evidence type="ECO:0000256" key="3">
    <source>
        <dbReference type="ARBA" id="ARBA00022723"/>
    </source>
</evidence>
<evidence type="ECO:0000256" key="6">
    <source>
        <dbReference type="ARBA" id="ARBA00023163"/>
    </source>
</evidence>
<dbReference type="GO" id="GO:0009653">
    <property type="term" value="P:anatomical structure morphogenesis"/>
    <property type="evidence" value="ECO:0007669"/>
    <property type="project" value="TreeGrafter"/>
</dbReference>
<keyword evidence="3" id="KW-0479">Metal-binding</keyword>
<dbReference type="InterPro" id="IPR001132">
    <property type="entry name" value="SMAD_dom_Dwarfin-type"/>
</dbReference>
<dbReference type="SMART" id="SM00523">
    <property type="entry name" value="DWA"/>
    <property type="match status" value="1"/>
</dbReference>
<dbReference type="GO" id="GO:0051239">
    <property type="term" value="P:regulation of multicellular organismal process"/>
    <property type="evidence" value="ECO:0007669"/>
    <property type="project" value="UniProtKB-ARBA"/>
</dbReference>
<dbReference type="GO" id="GO:0030154">
    <property type="term" value="P:cell differentiation"/>
    <property type="evidence" value="ECO:0007669"/>
    <property type="project" value="TreeGrafter"/>
</dbReference>
<keyword evidence="5 8" id="KW-0805">Transcription regulation</keyword>
<dbReference type="GO" id="GO:0070411">
    <property type="term" value="F:I-SMAD binding"/>
    <property type="evidence" value="ECO:0007669"/>
    <property type="project" value="TreeGrafter"/>
</dbReference>
<dbReference type="GO" id="GO:0030509">
    <property type="term" value="P:BMP signaling pathway"/>
    <property type="evidence" value="ECO:0007669"/>
    <property type="project" value="TreeGrafter"/>
</dbReference>
<dbReference type="FunFam" id="3.90.520.10:FF:000001">
    <property type="entry name" value="Mothers against decapentaplegic homolog"/>
    <property type="match status" value="1"/>
</dbReference>
<evidence type="ECO:0000256" key="1">
    <source>
        <dbReference type="ARBA" id="ARBA00005545"/>
    </source>
</evidence>
<name>A0AAV4RHL3_9ARAC</name>
<organism evidence="12 13">
    <name type="scientific">Caerostris darwini</name>
    <dbReference type="NCBI Taxonomy" id="1538125"/>
    <lineage>
        <taxon>Eukaryota</taxon>
        <taxon>Metazoa</taxon>
        <taxon>Ecdysozoa</taxon>
        <taxon>Arthropoda</taxon>
        <taxon>Chelicerata</taxon>
        <taxon>Arachnida</taxon>
        <taxon>Araneae</taxon>
        <taxon>Araneomorphae</taxon>
        <taxon>Entelegynae</taxon>
        <taxon>Araneoidea</taxon>
        <taxon>Araneidae</taxon>
        <taxon>Caerostris</taxon>
    </lineage>
</organism>
<evidence type="ECO:0000256" key="5">
    <source>
        <dbReference type="ARBA" id="ARBA00023015"/>
    </source>
</evidence>
<gene>
    <name evidence="12" type="primary">Mad</name>
    <name evidence="12" type="ORF">CDAR_274272</name>
</gene>
<dbReference type="InterPro" id="IPR008984">
    <property type="entry name" value="SMAD_FHA_dom_sf"/>
</dbReference>
<keyword evidence="4" id="KW-0862">Zinc</keyword>
<evidence type="ECO:0000259" key="10">
    <source>
        <dbReference type="PROSITE" id="PS51075"/>
    </source>
</evidence>
<keyword evidence="2 8" id="KW-0963">Cytoplasm</keyword>
<protein>
    <recommendedName>
        <fullName evidence="8">Mothers against decapentaplegic homolog</fullName>
        <shortName evidence="8">MAD homolog</shortName>
        <shortName evidence="8">Mothers against DPP homolog</shortName>
    </recommendedName>
    <alternativeName>
        <fullName evidence="8">SMAD family member</fullName>
    </alternativeName>
</protein>
<feature type="domain" description="MH2" evidence="11">
    <location>
        <begin position="255"/>
        <end position="449"/>
    </location>
</feature>
<dbReference type="GO" id="GO:0046872">
    <property type="term" value="F:metal ion binding"/>
    <property type="evidence" value="ECO:0007669"/>
    <property type="project" value="UniProtKB-KW"/>
</dbReference>
<keyword evidence="7 8" id="KW-0539">Nucleus</keyword>
<feature type="region of interest" description="Disordered" evidence="9">
    <location>
        <begin position="168"/>
        <end position="244"/>
    </location>
</feature>
<dbReference type="SUPFAM" id="SSF49879">
    <property type="entry name" value="SMAD/FHA domain"/>
    <property type="match status" value="1"/>
</dbReference>
<dbReference type="SMART" id="SM00524">
    <property type="entry name" value="DWB"/>
    <property type="match status" value="1"/>
</dbReference>
<evidence type="ECO:0000256" key="8">
    <source>
        <dbReference type="RuleBase" id="RU361195"/>
    </source>
</evidence>
<evidence type="ECO:0000256" key="2">
    <source>
        <dbReference type="ARBA" id="ARBA00022490"/>
    </source>
</evidence>
<comment type="caution">
    <text evidence="12">The sequence shown here is derived from an EMBL/GenBank/DDBJ whole genome shotgun (WGS) entry which is preliminary data.</text>
</comment>
<dbReference type="Proteomes" id="UP001054837">
    <property type="component" value="Unassembled WGS sequence"/>
</dbReference>
<dbReference type="EMBL" id="BPLQ01006056">
    <property type="protein sequence ID" value="GIY19632.1"/>
    <property type="molecule type" value="Genomic_DNA"/>
</dbReference>
<dbReference type="PANTHER" id="PTHR13703:SF61">
    <property type="entry name" value="PROTEIN MOTHERS AGAINST DPP"/>
    <property type="match status" value="1"/>
</dbReference>
<dbReference type="PROSITE" id="PS51076">
    <property type="entry name" value="MH2"/>
    <property type="match status" value="1"/>
</dbReference>
<dbReference type="GO" id="GO:0005737">
    <property type="term" value="C:cytoplasm"/>
    <property type="evidence" value="ECO:0007669"/>
    <property type="project" value="UniProtKB-SubCell"/>
</dbReference>
<dbReference type="InterPro" id="IPR013019">
    <property type="entry name" value="MAD_homology_MH1"/>
</dbReference>
<dbReference type="GO" id="GO:0000981">
    <property type="term" value="F:DNA-binding transcription factor activity, RNA polymerase II-specific"/>
    <property type="evidence" value="ECO:0007669"/>
    <property type="project" value="TreeGrafter"/>
</dbReference>
<proteinExistence type="inferred from homology"/>
<dbReference type="AlphaFoldDB" id="A0AAV4RHL3"/>
<feature type="domain" description="MH1" evidence="10">
    <location>
        <begin position="13"/>
        <end position="137"/>
    </location>
</feature>
<dbReference type="Gene3D" id="2.60.200.10">
    <property type="match status" value="1"/>
</dbReference>
<keyword evidence="6 8" id="KW-0804">Transcription</keyword>
<dbReference type="GO" id="GO:0050793">
    <property type="term" value="P:regulation of developmental process"/>
    <property type="evidence" value="ECO:0007669"/>
    <property type="project" value="UniProtKB-ARBA"/>
</dbReference>
<keyword evidence="13" id="KW-1185">Reference proteome</keyword>
<dbReference type="InterPro" id="IPR036578">
    <property type="entry name" value="SMAD_MH1_sf"/>
</dbReference>
<dbReference type="CDD" id="cd10497">
    <property type="entry name" value="MH2_SMAD_1_5_9"/>
    <property type="match status" value="1"/>
</dbReference>
<dbReference type="FunFam" id="2.60.200.10:FF:000001">
    <property type="entry name" value="Mothers against decapentaplegic homolog"/>
    <property type="match status" value="1"/>
</dbReference>
<accession>A0AAV4RHL3</accession>
<dbReference type="Pfam" id="PF03166">
    <property type="entry name" value="MH2"/>
    <property type="match status" value="1"/>
</dbReference>
<evidence type="ECO:0000313" key="12">
    <source>
        <dbReference type="EMBL" id="GIY19632.1"/>
    </source>
</evidence>
<evidence type="ECO:0000256" key="7">
    <source>
        <dbReference type="ARBA" id="ARBA00023242"/>
    </source>
</evidence>
<comment type="similarity">
    <text evidence="1 8">Belongs to the dwarfin/SMAD family.</text>
</comment>
<dbReference type="SUPFAM" id="SSF56366">
    <property type="entry name" value="SMAD MH1 domain"/>
    <property type="match status" value="1"/>
</dbReference>
<dbReference type="Pfam" id="PF03165">
    <property type="entry name" value="MH1"/>
    <property type="match status" value="1"/>
</dbReference>
<dbReference type="PROSITE" id="PS51075">
    <property type="entry name" value="MH1"/>
    <property type="match status" value="1"/>
</dbReference>
<feature type="compositionally biased region" description="Polar residues" evidence="9">
    <location>
        <begin position="225"/>
        <end position="239"/>
    </location>
</feature>
<evidence type="ECO:0000256" key="4">
    <source>
        <dbReference type="ARBA" id="ARBA00022833"/>
    </source>
</evidence>
<dbReference type="InterPro" id="IPR003619">
    <property type="entry name" value="MAD_homology1_Dwarfin-type"/>
</dbReference>
<dbReference type="GO" id="GO:0000978">
    <property type="term" value="F:RNA polymerase II cis-regulatory region sequence-specific DNA binding"/>
    <property type="evidence" value="ECO:0007669"/>
    <property type="project" value="TreeGrafter"/>
</dbReference>
<dbReference type="GO" id="GO:0009791">
    <property type="term" value="P:post-embryonic development"/>
    <property type="evidence" value="ECO:0007669"/>
    <property type="project" value="UniProtKB-ARBA"/>
</dbReference>
<comment type="subcellular location">
    <subcellularLocation>
        <location evidence="8">Cytoplasm</location>
    </subcellularLocation>
    <subcellularLocation>
        <location evidence="8">Nucleus</location>
    </subcellularLocation>
</comment>
<dbReference type="GO" id="GO:0071144">
    <property type="term" value="C:heteromeric SMAD protein complex"/>
    <property type="evidence" value="ECO:0007669"/>
    <property type="project" value="TreeGrafter"/>
</dbReference>
<dbReference type="InterPro" id="IPR013790">
    <property type="entry name" value="Dwarfin"/>
</dbReference>
<dbReference type="Gene3D" id="3.90.520.10">
    <property type="entry name" value="SMAD MH1 domain"/>
    <property type="match status" value="1"/>
</dbReference>
<sequence length="449" mass="50064">MATLNSLFSFTSPAVKKLLGWKQGDEEEKWAEKAVDSLVKKLKKKKGAIEELERALSCPGQPSKCVTIPRSLDGRLQVSHRKGLPHVIYCRVWRWPDLQSHHELKPLELCEYPFSAKQKEVCINPYHYRRVESPVLPPVLVPRHSEYPPGHPMLNVFPQVSDASMPHNVSFTPQGFPTPSPSSTAALSVPSPPTSINSSAPNSPFGLSAETPPPAYSPQDDSQHGLESNHQAMDTSTMPQDPDVSPVTYQEPKFWCSIAYYELNSRVGEVFHAQNHSIIVDGFTDPSNNQSRFCLGLLSNVNRNSTIENTRRHIGKGIHLYYVGGEVYAECLSDSAIFVQSRNCNHSHGFHPTTVCKIPPGCSLKIFNNQDFAHLLTDAVNNGFEAVYELTKMCTIRTSFVKGWGAEYHRQDVTSTPCWIEIHLNGPLQWLDKVLTQMGSPHNPISSVS</sequence>